<keyword evidence="1" id="KW-0812">Transmembrane</keyword>
<keyword evidence="1" id="KW-0472">Membrane</keyword>
<feature type="non-terminal residue" evidence="2">
    <location>
        <position position="1"/>
    </location>
</feature>
<organism evidence="2 3">
    <name type="scientific">Clostridium perfringens</name>
    <dbReference type="NCBI Taxonomy" id="1502"/>
    <lineage>
        <taxon>Bacteria</taxon>
        <taxon>Bacillati</taxon>
        <taxon>Bacillota</taxon>
        <taxon>Clostridia</taxon>
        <taxon>Eubacteriales</taxon>
        <taxon>Clostridiaceae</taxon>
        <taxon>Clostridium</taxon>
    </lineage>
</organism>
<sequence length="123" mass="13998">DNNIFLSLTLSILILLILEYGKAVNTKKIYITTIIILIVIGIAYMFTEASIYGFGMTLIFYFFRNKKGILSLAYMGFSILPIVPILFAQGAYAQLMIFDYQWMMIFSLPLILLYNGKLGLKNS</sequence>
<keyword evidence="1" id="KW-1133">Transmembrane helix</keyword>
<accession>A0AAW9KAE7</accession>
<dbReference type="EMBL" id="WNUR01002006">
    <property type="protein sequence ID" value="MDZ7544075.1"/>
    <property type="molecule type" value="Genomic_DNA"/>
</dbReference>
<evidence type="ECO:0000256" key="1">
    <source>
        <dbReference type="SAM" id="Phobius"/>
    </source>
</evidence>
<dbReference type="AlphaFoldDB" id="A0AAW9KAE7"/>
<feature type="transmembrane region" description="Helical" evidence="1">
    <location>
        <begin position="33"/>
        <end position="62"/>
    </location>
</feature>
<name>A0AAW9KAE7_CLOPF</name>
<comment type="caution">
    <text evidence="2">The sequence shown here is derived from an EMBL/GenBank/DDBJ whole genome shotgun (WGS) entry which is preliminary data.</text>
</comment>
<gene>
    <name evidence="2" type="ORF">GNF83_23515</name>
</gene>
<protein>
    <submittedName>
        <fullName evidence="2">Conjugal transfer protein TraX</fullName>
    </submittedName>
</protein>
<dbReference type="Proteomes" id="UP001288944">
    <property type="component" value="Unassembled WGS sequence"/>
</dbReference>
<reference evidence="2" key="1">
    <citation type="submission" date="2019-11" db="EMBL/GenBank/DDBJ databases">
        <title>Characterization of Clostridium perfringens isolates from swine manure treated agricultural soils.</title>
        <authorList>
            <person name="Wushke S.T."/>
        </authorList>
    </citation>
    <scope>NUCLEOTIDE SEQUENCE</scope>
    <source>
        <strain evidence="2">X62</strain>
    </source>
</reference>
<evidence type="ECO:0000313" key="3">
    <source>
        <dbReference type="Proteomes" id="UP001288944"/>
    </source>
</evidence>
<feature type="non-terminal residue" evidence="2">
    <location>
        <position position="123"/>
    </location>
</feature>
<feature type="transmembrane region" description="Helical" evidence="1">
    <location>
        <begin position="69"/>
        <end position="88"/>
    </location>
</feature>
<proteinExistence type="predicted"/>
<feature type="transmembrane region" description="Helical" evidence="1">
    <location>
        <begin position="100"/>
        <end position="120"/>
    </location>
</feature>
<evidence type="ECO:0000313" key="2">
    <source>
        <dbReference type="EMBL" id="MDZ7544075.1"/>
    </source>
</evidence>